<dbReference type="PRINTS" id="PR00502">
    <property type="entry name" value="NUDIXFAMILY"/>
</dbReference>
<keyword evidence="2 3" id="KW-0378">Hydrolase</keyword>
<sequence length="327" mass="35550">MSPTRPPVVVEAAGALVWRVRLRRLQVVVVHRPRYQDWSWPKGKLEPGESAVTAAVREVAEETGHDVVLGVPLPGLEYTLSDGRTKRVHYWAAQVAGRRDAVALRGRPPVPRASRSEIDRVRWVDASAAARLLTRAEDREPLDALVAAHEKGRLETHALVVARHGSARKRSQWKGKDAERPLTDDGARQAAALVPVLSAFGVGHVVTSSWTRCVDSVQPYVAAVGVREHRSEAWTEDVHEESPDAAAGHLEALLHWAGDVVVCTHRPVLATAFGVVASHARRSVALDVPAADPYLQPGEVLVAHVVQRPKGPRVVAVETHRPADDAA</sequence>
<dbReference type="RefSeq" id="WP_130779871.1">
    <property type="nucleotide sequence ID" value="NZ_BIMR01000017.1"/>
</dbReference>
<evidence type="ECO:0000313" key="5">
    <source>
        <dbReference type="EMBL" id="GCE75248.1"/>
    </source>
</evidence>
<keyword evidence="6" id="KW-1185">Reference proteome</keyword>
<evidence type="ECO:0000313" key="6">
    <source>
        <dbReference type="Proteomes" id="UP000289954"/>
    </source>
</evidence>
<name>A0A402DMD7_9CELL</name>
<dbReference type="SUPFAM" id="SSF55811">
    <property type="entry name" value="Nudix"/>
    <property type="match status" value="1"/>
</dbReference>
<gene>
    <name evidence="5" type="ORF">CBZ_03040</name>
</gene>
<feature type="domain" description="Nudix hydrolase" evidence="4">
    <location>
        <begin position="8"/>
        <end position="147"/>
    </location>
</feature>
<dbReference type="GO" id="GO:0004081">
    <property type="term" value="F:bis(5'-nucleosyl)-tetraphosphatase (asymmetrical) activity"/>
    <property type="evidence" value="ECO:0007669"/>
    <property type="project" value="TreeGrafter"/>
</dbReference>
<dbReference type="InterPro" id="IPR000086">
    <property type="entry name" value="NUDIX_hydrolase_dom"/>
</dbReference>
<accession>A0A402DMD7</accession>
<dbReference type="Gene3D" id="3.90.79.10">
    <property type="entry name" value="Nucleoside Triphosphate Pyrophosphohydrolase"/>
    <property type="match status" value="1"/>
</dbReference>
<comment type="similarity">
    <text evidence="1 3">Belongs to the Nudix hydrolase family.</text>
</comment>
<dbReference type="InterPro" id="IPR020476">
    <property type="entry name" value="Nudix_hydrolase"/>
</dbReference>
<dbReference type="CDD" id="cd03673">
    <property type="entry name" value="NUDIX_Ap6A_hydrolase"/>
    <property type="match status" value="1"/>
</dbReference>
<protein>
    <submittedName>
        <fullName evidence="5">ADP-ribose pyrophosphatase</fullName>
    </submittedName>
</protein>
<organism evidence="5 6">
    <name type="scientific">Cellulomonas biazotea</name>
    <dbReference type="NCBI Taxonomy" id="1709"/>
    <lineage>
        <taxon>Bacteria</taxon>
        <taxon>Bacillati</taxon>
        <taxon>Actinomycetota</taxon>
        <taxon>Actinomycetes</taxon>
        <taxon>Micrococcales</taxon>
        <taxon>Cellulomonadaceae</taxon>
        <taxon>Cellulomonas</taxon>
    </lineage>
</organism>
<dbReference type="Gene3D" id="3.40.50.1240">
    <property type="entry name" value="Phosphoglycerate mutase-like"/>
    <property type="match status" value="1"/>
</dbReference>
<evidence type="ECO:0000259" key="4">
    <source>
        <dbReference type="PROSITE" id="PS51462"/>
    </source>
</evidence>
<dbReference type="PANTHER" id="PTHR21340">
    <property type="entry name" value="DIADENOSINE 5,5-P1,P4-TETRAPHOSPHATE PYROPHOSPHOHYDROLASE MUTT"/>
    <property type="match status" value="1"/>
</dbReference>
<dbReference type="SUPFAM" id="SSF53254">
    <property type="entry name" value="Phosphoglycerate mutase-like"/>
    <property type="match status" value="1"/>
</dbReference>
<dbReference type="Pfam" id="PF00293">
    <property type="entry name" value="NUDIX"/>
    <property type="match status" value="1"/>
</dbReference>
<dbReference type="InterPro" id="IPR015797">
    <property type="entry name" value="NUDIX_hydrolase-like_dom_sf"/>
</dbReference>
<dbReference type="PROSITE" id="PS51462">
    <property type="entry name" value="NUDIX"/>
    <property type="match status" value="1"/>
</dbReference>
<dbReference type="AlphaFoldDB" id="A0A402DMD7"/>
<dbReference type="OrthoDB" id="4287477at2"/>
<proteinExistence type="inferred from homology"/>
<dbReference type="Proteomes" id="UP000289954">
    <property type="component" value="Unassembled WGS sequence"/>
</dbReference>
<dbReference type="SMART" id="SM00855">
    <property type="entry name" value="PGAM"/>
    <property type="match status" value="1"/>
</dbReference>
<evidence type="ECO:0000256" key="1">
    <source>
        <dbReference type="ARBA" id="ARBA00005582"/>
    </source>
</evidence>
<dbReference type="PROSITE" id="PS00893">
    <property type="entry name" value="NUDIX_BOX"/>
    <property type="match status" value="1"/>
</dbReference>
<evidence type="ECO:0000256" key="3">
    <source>
        <dbReference type="RuleBase" id="RU003476"/>
    </source>
</evidence>
<evidence type="ECO:0000256" key="2">
    <source>
        <dbReference type="ARBA" id="ARBA00022801"/>
    </source>
</evidence>
<dbReference type="InterPro" id="IPR013078">
    <property type="entry name" value="His_Pase_superF_clade-1"/>
</dbReference>
<dbReference type="EMBL" id="BIMR01000017">
    <property type="protein sequence ID" value="GCE75248.1"/>
    <property type="molecule type" value="Genomic_DNA"/>
</dbReference>
<reference evidence="5 6" key="1">
    <citation type="submission" date="2019-01" db="EMBL/GenBank/DDBJ databases">
        <title>Draft genome sequence of Cellulomonas takizawaensis strain TKZ-21.</title>
        <authorList>
            <person name="Yamamura H."/>
            <person name="Hayashi T."/>
            <person name="Hamada M."/>
            <person name="Serisawa Y."/>
            <person name="Matsuyama K."/>
            <person name="Nakagawa Y."/>
            <person name="Otoguro M."/>
            <person name="Yanagida F."/>
            <person name="Hayakawa M."/>
        </authorList>
    </citation>
    <scope>NUCLEOTIDE SEQUENCE [LARGE SCALE GENOMIC DNA]</scope>
    <source>
        <strain evidence="5 6">NBRC12680</strain>
    </source>
</reference>
<dbReference type="GO" id="GO:0006754">
    <property type="term" value="P:ATP biosynthetic process"/>
    <property type="evidence" value="ECO:0007669"/>
    <property type="project" value="TreeGrafter"/>
</dbReference>
<dbReference type="InterPro" id="IPR029033">
    <property type="entry name" value="His_PPase_superfam"/>
</dbReference>
<dbReference type="PANTHER" id="PTHR21340:SF0">
    <property type="entry name" value="BIS(5'-NUCLEOSYL)-TETRAPHOSPHATASE [ASYMMETRICAL]"/>
    <property type="match status" value="1"/>
</dbReference>
<dbReference type="InterPro" id="IPR020084">
    <property type="entry name" value="NUDIX_hydrolase_CS"/>
</dbReference>
<dbReference type="InterPro" id="IPR051325">
    <property type="entry name" value="Nudix_hydrolase_domain"/>
</dbReference>
<comment type="caution">
    <text evidence="5">The sequence shown here is derived from an EMBL/GenBank/DDBJ whole genome shotgun (WGS) entry which is preliminary data.</text>
</comment>
<dbReference type="Pfam" id="PF00300">
    <property type="entry name" value="His_Phos_1"/>
    <property type="match status" value="1"/>
</dbReference>
<dbReference type="GO" id="GO:0006167">
    <property type="term" value="P:AMP biosynthetic process"/>
    <property type="evidence" value="ECO:0007669"/>
    <property type="project" value="TreeGrafter"/>
</dbReference>